<dbReference type="EMBL" id="FOMW01000008">
    <property type="protein sequence ID" value="SFE55766.1"/>
    <property type="molecule type" value="Genomic_DNA"/>
</dbReference>
<reference evidence="2 3" key="1">
    <citation type="submission" date="2016-10" db="EMBL/GenBank/DDBJ databases">
        <authorList>
            <person name="de Groot N.N."/>
        </authorList>
    </citation>
    <scope>NUCLEOTIDE SEQUENCE [LARGE SCALE GENOMIC DNA]</scope>
    <source>
        <strain evidence="2 3">DSM 11443</strain>
    </source>
</reference>
<proteinExistence type="predicted"/>
<keyword evidence="1" id="KW-0732">Signal</keyword>
<evidence type="ECO:0000256" key="1">
    <source>
        <dbReference type="SAM" id="SignalP"/>
    </source>
</evidence>
<dbReference type="STRING" id="74348.SAMN04488523_108111"/>
<sequence length="181" mass="19854">MRTPLISYAQAVVCAAGFTLALGVSAGQSQTDMTALKDAEALYQQLWSEAPLTFDVALFTEGPATGFGAYIARRDDTFDAGETLFIYAQPSSFGFGKSGRLHTIDLLFDIAILDSTDEMIFQQDAFGSFAFQSYEQNREIMFNADITADLPPGDYVLQLRVRDQHKDGQDVVDLPFKIAAP</sequence>
<evidence type="ECO:0000313" key="3">
    <source>
        <dbReference type="Proteomes" id="UP000198977"/>
    </source>
</evidence>
<feature type="signal peptide" evidence="1">
    <location>
        <begin position="1"/>
        <end position="26"/>
    </location>
</feature>
<gene>
    <name evidence="2" type="ORF">SAMN04488523_108111</name>
</gene>
<dbReference type="AlphaFoldDB" id="A0A1I2BI08"/>
<keyword evidence="3" id="KW-1185">Reference proteome</keyword>
<dbReference type="RefSeq" id="WP_143092453.1">
    <property type="nucleotide sequence ID" value="NZ_FOMW01000008.1"/>
</dbReference>
<accession>A0A1I2BI08</accession>
<name>A0A1I2BI08_9RHOB</name>
<protein>
    <submittedName>
        <fullName evidence="2">Uncharacterized protein</fullName>
    </submittedName>
</protein>
<dbReference type="OrthoDB" id="8444059at2"/>
<evidence type="ECO:0000313" key="2">
    <source>
        <dbReference type="EMBL" id="SFE55766.1"/>
    </source>
</evidence>
<dbReference type="Proteomes" id="UP000198977">
    <property type="component" value="Unassembled WGS sequence"/>
</dbReference>
<feature type="chain" id="PRO_5011790159" evidence="1">
    <location>
        <begin position="27"/>
        <end position="181"/>
    </location>
</feature>
<organism evidence="2 3">
    <name type="scientific">Sulfitobacter brevis</name>
    <dbReference type="NCBI Taxonomy" id="74348"/>
    <lineage>
        <taxon>Bacteria</taxon>
        <taxon>Pseudomonadati</taxon>
        <taxon>Pseudomonadota</taxon>
        <taxon>Alphaproteobacteria</taxon>
        <taxon>Rhodobacterales</taxon>
        <taxon>Roseobacteraceae</taxon>
        <taxon>Sulfitobacter</taxon>
    </lineage>
</organism>